<proteinExistence type="predicted"/>
<dbReference type="InterPro" id="IPR020806">
    <property type="entry name" value="PKS_PP-bd"/>
</dbReference>
<dbReference type="InterPro" id="IPR023213">
    <property type="entry name" value="CAT-like_dom_sf"/>
</dbReference>
<keyword evidence="2" id="KW-0597">Phosphoprotein</keyword>
<name>A0AAV9HBJ4_9PEZI</name>
<dbReference type="PANTHER" id="PTHR45527:SF1">
    <property type="entry name" value="FATTY ACID SYNTHASE"/>
    <property type="match status" value="1"/>
</dbReference>
<dbReference type="PROSITE" id="PS52019">
    <property type="entry name" value="PKS_MFAS_DH"/>
    <property type="match status" value="1"/>
</dbReference>
<evidence type="ECO:0000259" key="6">
    <source>
        <dbReference type="PROSITE" id="PS50075"/>
    </source>
</evidence>
<dbReference type="Gene3D" id="3.10.129.110">
    <property type="entry name" value="Polyketide synthase dehydratase"/>
    <property type="match status" value="1"/>
</dbReference>
<evidence type="ECO:0000256" key="3">
    <source>
        <dbReference type="ARBA" id="ARBA00022598"/>
    </source>
</evidence>
<dbReference type="PANTHER" id="PTHR45527">
    <property type="entry name" value="NONRIBOSOMAL PEPTIDE SYNTHETASE"/>
    <property type="match status" value="1"/>
</dbReference>
<evidence type="ECO:0000256" key="4">
    <source>
        <dbReference type="PROSITE-ProRule" id="PRU01363"/>
    </source>
</evidence>
<dbReference type="InterPro" id="IPR009081">
    <property type="entry name" value="PP-bd_ACP"/>
</dbReference>
<dbReference type="CDD" id="cd05930">
    <property type="entry name" value="A_NRPS"/>
    <property type="match status" value="1"/>
</dbReference>
<dbReference type="PROSITE" id="PS50075">
    <property type="entry name" value="CARRIER"/>
    <property type="match status" value="2"/>
</dbReference>
<feature type="region of interest" description="C-terminal hotdog fold" evidence="4">
    <location>
        <begin position="159"/>
        <end position="315"/>
    </location>
</feature>
<evidence type="ECO:0000256" key="2">
    <source>
        <dbReference type="ARBA" id="ARBA00022553"/>
    </source>
</evidence>
<dbReference type="GO" id="GO:0043041">
    <property type="term" value="P:amino acid activation for nonribosomal peptide biosynthetic process"/>
    <property type="evidence" value="ECO:0007669"/>
    <property type="project" value="TreeGrafter"/>
</dbReference>
<dbReference type="Gene3D" id="1.10.1200.10">
    <property type="entry name" value="ACP-like"/>
    <property type="match status" value="2"/>
</dbReference>
<dbReference type="InterPro" id="IPR042099">
    <property type="entry name" value="ANL_N_sf"/>
</dbReference>
<dbReference type="InterPro" id="IPR049900">
    <property type="entry name" value="PKS_mFAS_DH"/>
</dbReference>
<feature type="domain" description="PKS/mFAS DH" evidence="7">
    <location>
        <begin position="2"/>
        <end position="315"/>
    </location>
</feature>
<evidence type="ECO:0000256" key="1">
    <source>
        <dbReference type="ARBA" id="ARBA00022450"/>
    </source>
</evidence>
<comment type="caution">
    <text evidence="8">The sequence shown here is derived from an EMBL/GenBank/DDBJ whole genome shotgun (WGS) entry which is preliminary data.</text>
</comment>
<dbReference type="Gene3D" id="3.30.559.30">
    <property type="entry name" value="Nonribosomal peptide synthetase, condensation domain"/>
    <property type="match status" value="1"/>
</dbReference>
<dbReference type="GO" id="GO:0005737">
    <property type="term" value="C:cytoplasm"/>
    <property type="evidence" value="ECO:0007669"/>
    <property type="project" value="TreeGrafter"/>
</dbReference>
<dbReference type="InterPro" id="IPR000873">
    <property type="entry name" value="AMP-dep_synth/lig_dom"/>
</dbReference>
<evidence type="ECO:0000259" key="7">
    <source>
        <dbReference type="PROSITE" id="PS52019"/>
    </source>
</evidence>
<dbReference type="InterPro" id="IPR042104">
    <property type="entry name" value="PKS_dehydratase_sf"/>
</dbReference>
<dbReference type="Proteomes" id="UP001321749">
    <property type="component" value="Unassembled WGS sequence"/>
</dbReference>
<keyword evidence="1" id="KW-0596">Phosphopantetheine</keyword>
<dbReference type="Gene3D" id="3.40.50.720">
    <property type="entry name" value="NAD(P)-binding Rossmann-like Domain"/>
    <property type="match status" value="1"/>
</dbReference>
<dbReference type="SUPFAM" id="SSF47336">
    <property type="entry name" value="ACP-like"/>
    <property type="match status" value="2"/>
</dbReference>
<sequence length="1784" mass="194623">MHPLLGISTNDPLGLGITWRNTISVSDLVSLVDQDHVPLPGVCPAAGYVKMASEASLKFCAPRVLREFKLEDFFVQNDMRLSAKEDRICIMLELQCTGSHERRGDRTDFVSFRIRTRKDGVNNSMQLNALGCLRLTSSTSSKSSTPDRHSTEKIEASSSSGKIIKTLPMSFGQSGFWFMSQLVGDPTFLNGTISFLITTKHNLNVEALKQNVRDMAKQHEGLRTAFFTDPTSNQPVQAVLYESPLHLEVKKITSPDQVRTEIDAMNRSVYDITQGKTLRLLLLSESPTRHHLIVGYHHINIDGMSVIAITDHLRLAYGGQKLPPPFQQNEFALRQRERVRTGQYAKDVAFWKKEFQQLPDLLPILPLSPNTALRSSRPTTRTTYRHVSASVRLNTQTTAKIVELKKQGVIQSPFAFYLTVFRILLGRLAESDDICIGVASANRQNDPGCTDSIGIFLNPFALRLRGDLNKSFSQLLQDTKAKVLAGLKHSAVPFDVVLDEVGAVRHPSHSPLFQAFINYIPVIEDRAFGVDGIMHNKEYEIGQTIYDIMLAVIDPPTGNPWISIMVQEELYTEQEARILLECFINMTEAFVNDIHLPGRAPNMFDQEAVQQANKLGQGPSLDMDFGCLIGQLDGIASKNSGQIALRDTTNRGSVLSYADMMTKSIHIAHALSSSGLAPKCRIGVLQEPTADWICSMLGIWRFGGSYVPLEVTQGPGRLESIVHDAGLGAVLVHDATRTLCSEIFGDQRATIVVNIGDVMNSKNSANFSNFYKATPEDEAIVLYTSGSTGAPKGISLPHRMITNTINGFLHTFPMRPQTVLQQIALSFDVSWWQALVGLATGGSVVVAGKDSRRDPAALTSLIASEGVTLTLAVPSEAMSWLQHGVDHHQLRQSSWEFHISAGEAIGPNLMEILRHVNKPDLRFLNAYGPAETIIPHVYEVPYRDPNLDLSAVIPIGKVQPNYSVYIMDKDNHPLPAGVPGQIVIGGAGVASGYIGQPELTASRFPKDSLATPRALANGWARAHLSGDRGYMLQDGTFIALGRINGDTQVKLRGQRFELREVEAALVASGRGDILEAVCHVRQRDGKKKDDGSSAILVAHVVLKPGILDPDSSLRELADSQSLAGLPQYMRPSVIIPLPFMPLSHHGKVDRKLLSKMPLKTQERTRTENTSLGEMEAIWREVLVDIVSPSQRLDQNSDFFLVGGNSLLLIHVKNKIKERTGRDISLPSLFEGSTLGKMTATVGAGVATSSSTSTSTSISTNTTKTNNETQARMKKIWLSVLGDIIPGDPNTIGPDSDFFLIGGNSLLLISIQREVNKEFGLLLPLASMFEASTLRKMSALLEATVSASSQAKLESSPAATAGSTTIDWQDEVAFRGPVSADFLAAVEKARTSSHPLTPSDSDTISHPITVVLTGSTGFLGRHLLERLASDSRIARIHCLAVRNAAKMPAHLLDSPKITIHPGDLRASNPAPFGLSPETVKQIFSSPNLSIIHNGADVSFLRGYRTLRAANLVSTKILADLAIKHFTGHASGAATSSSSPAILPHFHFISTAGVSQLLRGRGSSTSSDLYEEPLVIVPSQGLSLEQKDGVTGYVASKYASEKFLENANAAAGLPVTIHRPSYITGHDAPELDVMHNILLYAQKLRSVPRFPPGAANNNRWLQFVGIDEVAGDIMSDVVEPVQMQVQFRNHCGEEKDWVRLEHLGSYLESKEGGQGGRFASVEFDKWIEDAGRMGMPVQVRGYLIDLMAEGGNNTDGEGSGGWVYPRVLKGWRGGGGGGPWRRAGRL</sequence>
<keyword evidence="9" id="KW-1185">Reference proteome</keyword>
<feature type="region of interest" description="N-terminal hotdog fold" evidence="4">
    <location>
        <begin position="2"/>
        <end position="140"/>
    </location>
</feature>
<evidence type="ECO:0000313" key="8">
    <source>
        <dbReference type="EMBL" id="KAK4458141.1"/>
    </source>
</evidence>
<dbReference type="PROSITE" id="PS00455">
    <property type="entry name" value="AMP_BINDING"/>
    <property type="match status" value="1"/>
</dbReference>
<comment type="caution">
    <text evidence="4">Lacks conserved residue(s) required for the propagation of feature annotation.</text>
</comment>
<accession>A0AAV9HBJ4</accession>
<protein>
    <submittedName>
        <fullName evidence="8">Hybrid NRPS/PKS enzyme</fullName>
    </submittedName>
</protein>
<dbReference type="EMBL" id="MU865081">
    <property type="protein sequence ID" value="KAK4458141.1"/>
    <property type="molecule type" value="Genomic_DNA"/>
</dbReference>
<feature type="domain" description="Carrier" evidence="6">
    <location>
        <begin position="1165"/>
        <end position="1245"/>
    </location>
</feature>
<feature type="domain" description="Carrier" evidence="6">
    <location>
        <begin position="1263"/>
        <end position="1344"/>
    </location>
</feature>
<feature type="region of interest" description="Disordered" evidence="5">
    <location>
        <begin position="137"/>
        <end position="157"/>
    </location>
</feature>
<dbReference type="Gene3D" id="3.30.559.10">
    <property type="entry name" value="Chloramphenicol acetyltransferase-like domain"/>
    <property type="match status" value="1"/>
</dbReference>
<gene>
    <name evidence="8" type="ORF">QBC42DRAFT_315894</name>
</gene>
<organism evidence="8 9">
    <name type="scientific">Cladorrhinum samala</name>
    <dbReference type="NCBI Taxonomy" id="585594"/>
    <lineage>
        <taxon>Eukaryota</taxon>
        <taxon>Fungi</taxon>
        <taxon>Dikarya</taxon>
        <taxon>Ascomycota</taxon>
        <taxon>Pezizomycotina</taxon>
        <taxon>Sordariomycetes</taxon>
        <taxon>Sordariomycetidae</taxon>
        <taxon>Sordariales</taxon>
        <taxon>Podosporaceae</taxon>
        <taxon>Cladorrhinum</taxon>
    </lineage>
</organism>
<reference evidence="8" key="2">
    <citation type="submission" date="2023-06" db="EMBL/GenBank/DDBJ databases">
        <authorList>
            <consortium name="Lawrence Berkeley National Laboratory"/>
            <person name="Mondo S.J."/>
            <person name="Hensen N."/>
            <person name="Bonometti L."/>
            <person name="Westerberg I."/>
            <person name="Brannstrom I.O."/>
            <person name="Guillou S."/>
            <person name="Cros-Aarteil S."/>
            <person name="Calhoun S."/>
            <person name="Haridas S."/>
            <person name="Kuo A."/>
            <person name="Pangilinan J."/>
            <person name="Riley R."/>
            <person name="Labutti K."/>
            <person name="Andreopoulos B."/>
            <person name="Lipzen A."/>
            <person name="Chen C."/>
            <person name="Yanf M."/>
            <person name="Daum C."/>
            <person name="Ng V."/>
            <person name="Clum A."/>
            <person name="Steindorff A."/>
            <person name="Ohm R."/>
            <person name="Martin F."/>
            <person name="Silar P."/>
            <person name="Natvig D."/>
            <person name="Lalanne C."/>
            <person name="Gautier V."/>
            <person name="Ament-Velasquez S.L."/>
            <person name="Kruys A."/>
            <person name="Hutchinson M.I."/>
            <person name="Powell A.J."/>
            <person name="Barry K."/>
            <person name="Miller A.N."/>
            <person name="Grigoriev I.V."/>
            <person name="Debuchy R."/>
            <person name="Gladieux P."/>
            <person name="Thoren M.H."/>
            <person name="Johannesson H."/>
        </authorList>
    </citation>
    <scope>NUCLEOTIDE SEQUENCE</scope>
    <source>
        <strain evidence="8">PSN324</strain>
    </source>
</reference>
<keyword evidence="3" id="KW-0436">Ligase</keyword>
<dbReference type="InterPro" id="IPR020845">
    <property type="entry name" value="AMP-binding_CS"/>
</dbReference>
<dbReference type="InterPro" id="IPR045851">
    <property type="entry name" value="AMP-bd_C_sf"/>
</dbReference>
<dbReference type="SUPFAM" id="SSF56801">
    <property type="entry name" value="Acetyl-CoA synthetase-like"/>
    <property type="match status" value="1"/>
</dbReference>
<dbReference type="Pfam" id="PF07993">
    <property type="entry name" value="NAD_binding_4"/>
    <property type="match status" value="1"/>
</dbReference>
<dbReference type="Pfam" id="PF00550">
    <property type="entry name" value="PP-binding"/>
    <property type="match status" value="2"/>
</dbReference>
<dbReference type="SMART" id="SM00823">
    <property type="entry name" value="PKS_PP"/>
    <property type="match status" value="2"/>
</dbReference>
<reference evidence="8" key="1">
    <citation type="journal article" date="2023" name="Mol. Phylogenet. Evol.">
        <title>Genome-scale phylogeny and comparative genomics of the fungal order Sordariales.</title>
        <authorList>
            <person name="Hensen N."/>
            <person name="Bonometti L."/>
            <person name="Westerberg I."/>
            <person name="Brannstrom I.O."/>
            <person name="Guillou S."/>
            <person name="Cros-Aarteil S."/>
            <person name="Calhoun S."/>
            <person name="Haridas S."/>
            <person name="Kuo A."/>
            <person name="Mondo S."/>
            <person name="Pangilinan J."/>
            <person name="Riley R."/>
            <person name="LaButti K."/>
            <person name="Andreopoulos B."/>
            <person name="Lipzen A."/>
            <person name="Chen C."/>
            <person name="Yan M."/>
            <person name="Daum C."/>
            <person name="Ng V."/>
            <person name="Clum A."/>
            <person name="Steindorff A."/>
            <person name="Ohm R.A."/>
            <person name="Martin F."/>
            <person name="Silar P."/>
            <person name="Natvig D.O."/>
            <person name="Lalanne C."/>
            <person name="Gautier V."/>
            <person name="Ament-Velasquez S.L."/>
            <person name="Kruys A."/>
            <person name="Hutchinson M.I."/>
            <person name="Powell A.J."/>
            <person name="Barry K."/>
            <person name="Miller A.N."/>
            <person name="Grigoriev I.V."/>
            <person name="Debuchy R."/>
            <person name="Gladieux P."/>
            <person name="Hiltunen Thoren M."/>
            <person name="Johannesson H."/>
        </authorList>
    </citation>
    <scope>NUCLEOTIDE SEQUENCE</scope>
    <source>
        <strain evidence="8">PSN324</strain>
    </source>
</reference>
<dbReference type="InterPro" id="IPR013120">
    <property type="entry name" value="FAR_NAD-bd"/>
</dbReference>
<dbReference type="GO" id="GO:0044550">
    <property type="term" value="P:secondary metabolite biosynthetic process"/>
    <property type="evidence" value="ECO:0007669"/>
    <property type="project" value="TreeGrafter"/>
</dbReference>
<dbReference type="CDD" id="cd19532">
    <property type="entry name" value="C_PKS-NRPS"/>
    <property type="match status" value="1"/>
</dbReference>
<dbReference type="SUPFAM" id="SSF51735">
    <property type="entry name" value="NAD(P)-binding Rossmann-fold domains"/>
    <property type="match status" value="1"/>
</dbReference>
<dbReference type="InterPro" id="IPR001242">
    <property type="entry name" value="Condensation_dom"/>
</dbReference>
<dbReference type="Pfam" id="PF00501">
    <property type="entry name" value="AMP-binding"/>
    <property type="match status" value="1"/>
</dbReference>
<dbReference type="SUPFAM" id="SSF52777">
    <property type="entry name" value="CoA-dependent acyltransferases"/>
    <property type="match status" value="2"/>
</dbReference>
<dbReference type="InterPro" id="IPR036291">
    <property type="entry name" value="NAD(P)-bd_dom_sf"/>
</dbReference>
<dbReference type="InterPro" id="IPR036736">
    <property type="entry name" value="ACP-like_sf"/>
</dbReference>
<evidence type="ECO:0000313" key="9">
    <source>
        <dbReference type="Proteomes" id="UP001321749"/>
    </source>
</evidence>
<evidence type="ECO:0000256" key="5">
    <source>
        <dbReference type="SAM" id="MobiDB-lite"/>
    </source>
</evidence>
<dbReference type="GO" id="GO:0016874">
    <property type="term" value="F:ligase activity"/>
    <property type="evidence" value="ECO:0007669"/>
    <property type="project" value="UniProtKB-KW"/>
</dbReference>
<dbReference type="Gene3D" id="3.30.300.30">
    <property type="match status" value="1"/>
</dbReference>
<dbReference type="Gene3D" id="3.40.50.12780">
    <property type="entry name" value="N-terminal domain of ligase-like"/>
    <property type="match status" value="1"/>
</dbReference>
<feature type="compositionally biased region" description="Basic and acidic residues" evidence="5">
    <location>
        <begin position="145"/>
        <end position="155"/>
    </location>
</feature>
<dbReference type="Pfam" id="PF00668">
    <property type="entry name" value="Condensation"/>
    <property type="match status" value="1"/>
</dbReference>
<dbReference type="GO" id="GO:0031177">
    <property type="term" value="F:phosphopantetheine binding"/>
    <property type="evidence" value="ECO:0007669"/>
    <property type="project" value="InterPro"/>
</dbReference>